<proteinExistence type="predicted"/>
<evidence type="ECO:0000256" key="2">
    <source>
        <dbReference type="ARBA" id="ARBA00022801"/>
    </source>
</evidence>
<evidence type="ECO:0000256" key="4">
    <source>
        <dbReference type="ARBA" id="ARBA00022840"/>
    </source>
</evidence>
<dbReference type="PANTHER" id="PTHR21529">
    <property type="entry name" value="MAMMARY TURMOR VIRUS RECEPTOR HOMOLOG 1, 2 MTVR1, 2"/>
    <property type="match status" value="1"/>
</dbReference>
<evidence type="ECO:0000256" key="5">
    <source>
        <dbReference type="PROSITE-ProRule" id="PRU00560"/>
    </source>
</evidence>
<dbReference type="PROSITE" id="PS51198">
    <property type="entry name" value="UVRD_HELICASE_ATP_BIND"/>
    <property type="match status" value="1"/>
</dbReference>
<dbReference type="Gene3D" id="3.40.50.300">
    <property type="entry name" value="P-loop containing nucleotide triphosphate hydrolases"/>
    <property type="match status" value="1"/>
</dbReference>
<protein>
    <recommendedName>
        <fullName evidence="6">UvrD-like helicase ATP-binding domain-containing protein</fullName>
    </recommendedName>
</protein>
<evidence type="ECO:0000259" key="6">
    <source>
        <dbReference type="PROSITE" id="PS51198"/>
    </source>
</evidence>
<keyword evidence="2 5" id="KW-0378">Hydrolase</keyword>
<dbReference type="GO" id="GO:0005524">
    <property type="term" value="F:ATP binding"/>
    <property type="evidence" value="ECO:0007669"/>
    <property type="project" value="UniProtKB-UniRule"/>
</dbReference>
<dbReference type="GO" id="GO:0004386">
    <property type="term" value="F:helicase activity"/>
    <property type="evidence" value="ECO:0007669"/>
    <property type="project" value="UniProtKB-UniRule"/>
</dbReference>
<sequence>MLDPLERAIVHNEKASIVIGRSGTGKTTALVYKLRAIHLQPQAPGIRQMVVTRSRVLAKHIEASFRSLIESTNIANKTPAELAIMAEQYKQQSDPALIEFDNELDLREDLPSRFSLLEDSHFPLFISFDKLCLLLEGDLLAYERSQKQYKISIRLDNIVDYKKFQFEYWPKFNRMLKIGLEPAFVYSEIMGVIKGSSQAMESPNGFLSRDQYLGRVARRALNQLDERLSTQIYNIFEHYRKLRGERYERDPPDRYVDEVQDNLMSDVHLLRSLCKSVQNTYWGGDTAQTIVAGSAFRIRDLGIYLFNENVPLKGTSSSSHQPTASPIFTRFDLVGNFRSHTGIVDCAASVIKVLYKLFPDSLDHMNDETARWKGPPPLAFKDAGPDIASFEHPGSGASFGAQQAIIVRSESIAEELSSSLAELCPILSIADCKGLEFDDALLYNFFSSSETPDV</sequence>
<keyword evidence="3 5" id="KW-0347">Helicase</keyword>
<comment type="caution">
    <text evidence="7">The sequence shown here is derived from an EMBL/GenBank/DDBJ whole genome shotgun (WGS) entry which is preliminary data.</text>
</comment>
<feature type="binding site" evidence="5">
    <location>
        <begin position="20"/>
        <end position="27"/>
    </location>
    <ligand>
        <name>ATP</name>
        <dbReference type="ChEBI" id="CHEBI:30616"/>
    </ligand>
</feature>
<dbReference type="SUPFAM" id="SSF52540">
    <property type="entry name" value="P-loop containing nucleoside triphosphate hydrolases"/>
    <property type="match status" value="1"/>
</dbReference>
<keyword evidence="1 5" id="KW-0547">Nucleotide-binding</keyword>
<dbReference type="InterPro" id="IPR039904">
    <property type="entry name" value="TRANK1"/>
</dbReference>
<evidence type="ECO:0000256" key="1">
    <source>
        <dbReference type="ARBA" id="ARBA00022741"/>
    </source>
</evidence>
<name>A0A8H3BJE4_9AGAM</name>
<organism evidence="7 8">
    <name type="scientific">Rhizoctonia solani</name>
    <dbReference type="NCBI Taxonomy" id="456999"/>
    <lineage>
        <taxon>Eukaryota</taxon>
        <taxon>Fungi</taxon>
        <taxon>Dikarya</taxon>
        <taxon>Basidiomycota</taxon>
        <taxon>Agaricomycotina</taxon>
        <taxon>Agaricomycetes</taxon>
        <taxon>Cantharellales</taxon>
        <taxon>Ceratobasidiaceae</taxon>
        <taxon>Rhizoctonia</taxon>
    </lineage>
</organism>
<dbReference type="InterPro" id="IPR027417">
    <property type="entry name" value="P-loop_NTPase"/>
</dbReference>
<evidence type="ECO:0000313" key="7">
    <source>
        <dbReference type="EMBL" id="CAE6458140.1"/>
    </source>
</evidence>
<dbReference type="GO" id="GO:0016787">
    <property type="term" value="F:hydrolase activity"/>
    <property type="evidence" value="ECO:0007669"/>
    <property type="project" value="UniProtKB-UniRule"/>
</dbReference>
<dbReference type="Proteomes" id="UP000663853">
    <property type="component" value="Unassembled WGS sequence"/>
</dbReference>
<evidence type="ECO:0000313" key="8">
    <source>
        <dbReference type="Proteomes" id="UP000663853"/>
    </source>
</evidence>
<dbReference type="InterPro" id="IPR014016">
    <property type="entry name" value="UvrD-like_ATP-bd"/>
</dbReference>
<keyword evidence="4 5" id="KW-0067">ATP-binding</keyword>
<dbReference type="PANTHER" id="PTHR21529:SF4">
    <property type="entry name" value="TPR AND ANKYRIN REPEAT-CONTAINING PROTEIN 1"/>
    <property type="match status" value="1"/>
</dbReference>
<reference evidence="7" key="1">
    <citation type="submission" date="2021-01" db="EMBL/GenBank/DDBJ databases">
        <authorList>
            <person name="Kaushik A."/>
        </authorList>
    </citation>
    <scope>NUCLEOTIDE SEQUENCE</scope>
    <source>
        <strain evidence="7">AG6-10EEA</strain>
    </source>
</reference>
<dbReference type="EMBL" id="CAJMXA010001324">
    <property type="protein sequence ID" value="CAE6458140.1"/>
    <property type="molecule type" value="Genomic_DNA"/>
</dbReference>
<dbReference type="AlphaFoldDB" id="A0A8H3BJE4"/>
<gene>
    <name evidence="7" type="ORF">RDB_LOCUS58265</name>
</gene>
<accession>A0A8H3BJE4</accession>
<evidence type="ECO:0000256" key="3">
    <source>
        <dbReference type="ARBA" id="ARBA00022806"/>
    </source>
</evidence>
<feature type="domain" description="UvrD-like helicase ATP-binding" evidence="6">
    <location>
        <begin position="1"/>
        <end position="340"/>
    </location>
</feature>